<evidence type="ECO:0000256" key="1">
    <source>
        <dbReference type="SAM" id="MobiDB-lite"/>
    </source>
</evidence>
<organism evidence="2 3">
    <name type="scientific">Culex pipiens pipiens</name>
    <name type="common">Northern house mosquito</name>
    <dbReference type="NCBI Taxonomy" id="38569"/>
    <lineage>
        <taxon>Eukaryota</taxon>
        <taxon>Metazoa</taxon>
        <taxon>Ecdysozoa</taxon>
        <taxon>Arthropoda</taxon>
        <taxon>Hexapoda</taxon>
        <taxon>Insecta</taxon>
        <taxon>Pterygota</taxon>
        <taxon>Neoptera</taxon>
        <taxon>Endopterygota</taxon>
        <taxon>Diptera</taxon>
        <taxon>Nematocera</taxon>
        <taxon>Culicoidea</taxon>
        <taxon>Culicidae</taxon>
        <taxon>Culicinae</taxon>
        <taxon>Culicini</taxon>
        <taxon>Culex</taxon>
        <taxon>Culex</taxon>
    </lineage>
</organism>
<feature type="compositionally biased region" description="Pro residues" evidence="1">
    <location>
        <begin position="50"/>
        <end position="79"/>
    </location>
</feature>
<dbReference type="EMBL" id="JBEHCU010005753">
    <property type="protein sequence ID" value="KAL1398826.1"/>
    <property type="molecule type" value="Genomic_DNA"/>
</dbReference>
<reference evidence="2 3" key="1">
    <citation type="submission" date="2024-05" db="EMBL/GenBank/DDBJ databases">
        <title>Culex pipiens pipiens assembly and annotation.</title>
        <authorList>
            <person name="Alout H."/>
            <person name="Durand T."/>
        </authorList>
    </citation>
    <scope>NUCLEOTIDE SEQUENCE [LARGE SCALE GENOMIC DNA]</scope>
    <source>
        <strain evidence="2">HA-2024</strain>
        <tissue evidence="2">Whole body</tissue>
    </source>
</reference>
<evidence type="ECO:0000313" key="2">
    <source>
        <dbReference type="EMBL" id="KAL1398826.1"/>
    </source>
</evidence>
<dbReference type="AlphaFoldDB" id="A0ABD1DGK4"/>
<feature type="region of interest" description="Disordered" evidence="1">
    <location>
        <begin position="1"/>
        <end position="37"/>
    </location>
</feature>
<name>A0ABD1DGK4_CULPP</name>
<feature type="compositionally biased region" description="Polar residues" evidence="1">
    <location>
        <begin position="23"/>
        <end position="37"/>
    </location>
</feature>
<feature type="region of interest" description="Disordered" evidence="1">
    <location>
        <begin position="50"/>
        <end position="171"/>
    </location>
</feature>
<keyword evidence="3" id="KW-1185">Reference proteome</keyword>
<sequence>MQVLNKKQATDSNNVKETVEAEATSNGSPETSASAPITDSVVVPAAIPVAPPLASPVAPPPGSPVAPPTAIPAALPPASPAKDDVPAGPSKSPAEIMAVLQRMAQEAEESMDTSNPKLAVKRSANSSTDGEENGGEDGFKPVIPKGKRSKKSKKKTPLSTIETRATAKGSV</sequence>
<feature type="compositionally biased region" description="Polar residues" evidence="1">
    <location>
        <begin position="1"/>
        <end position="16"/>
    </location>
</feature>
<comment type="caution">
    <text evidence="2">The sequence shown here is derived from an EMBL/GenBank/DDBJ whole genome shotgun (WGS) entry which is preliminary data.</text>
</comment>
<proteinExistence type="predicted"/>
<evidence type="ECO:0000313" key="3">
    <source>
        <dbReference type="Proteomes" id="UP001562425"/>
    </source>
</evidence>
<protein>
    <submittedName>
        <fullName evidence="2">Uncharacterized protein</fullName>
    </submittedName>
</protein>
<feature type="compositionally biased region" description="Basic residues" evidence="1">
    <location>
        <begin position="145"/>
        <end position="156"/>
    </location>
</feature>
<accession>A0ABD1DGK4</accession>
<feature type="non-terminal residue" evidence="2">
    <location>
        <position position="171"/>
    </location>
</feature>
<gene>
    <name evidence="2" type="ORF">pipiens_000202</name>
</gene>
<dbReference type="Proteomes" id="UP001562425">
    <property type="component" value="Unassembled WGS sequence"/>
</dbReference>